<reference evidence="2" key="1">
    <citation type="submission" date="2013-02" db="EMBL/GenBank/DDBJ databases">
        <authorList>
            <person name="Hughes D."/>
        </authorList>
    </citation>
    <scope>NUCLEOTIDE SEQUENCE</scope>
    <source>
        <strain>Durham</strain>
        <strain evidence="2">NC isolate 2 -- Noor lab</strain>
    </source>
</reference>
<name>T1GJK4_MEGSC</name>
<evidence type="ECO:0000313" key="1">
    <source>
        <dbReference type="EnsemblMetazoa" id="MESCA003653-PA"/>
    </source>
</evidence>
<evidence type="ECO:0000313" key="2">
    <source>
        <dbReference type="Proteomes" id="UP000015102"/>
    </source>
</evidence>
<sequence length="36" mass="3893">MNLVKLASAGDIPLKIKSTISFATFAMLPVFSTLEH</sequence>
<dbReference type="HOGENOM" id="CLU_3360242_0_0_1"/>
<dbReference type="Proteomes" id="UP000015102">
    <property type="component" value="Unassembled WGS sequence"/>
</dbReference>
<proteinExistence type="predicted"/>
<protein>
    <submittedName>
        <fullName evidence="1">Uncharacterized protein</fullName>
    </submittedName>
</protein>
<dbReference type="EnsemblMetazoa" id="MESCA003653-RA">
    <property type="protein sequence ID" value="MESCA003653-PA"/>
    <property type="gene ID" value="MESCA003653"/>
</dbReference>
<keyword evidence="2" id="KW-1185">Reference proteome</keyword>
<reference evidence="1" key="2">
    <citation type="submission" date="2015-06" db="UniProtKB">
        <authorList>
            <consortium name="EnsemblMetazoa"/>
        </authorList>
    </citation>
    <scope>IDENTIFICATION</scope>
</reference>
<dbReference type="AlphaFoldDB" id="T1GJK4"/>
<organism evidence="1 2">
    <name type="scientific">Megaselia scalaris</name>
    <name type="common">Humpbacked fly</name>
    <name type="synonym">Phora scalaris</name>
    <dbReference type="NCBI Taxonomy" id="36166"/>
    <lineage>
        <taxon>Eukaryota</taxon>
        <taxon>Metazoa</taxon>
        <taxon>Ecdysozoa</taxon>
        <taxon>Arthropoda</taxon>
        <taxon>Hexapoda</taxon>
        <taxon>Insecta</taxon>
        <taxon>Pterygota</taxon>
        <taxon>Neoptera</taxon>
        <taxon>Endopterygota</taxon>
        <taxon>Diptera</taxon>
        <taxon>Brachycera</taxon>
        <taxon>Muscomorpha</taxon>
        <taxon>Platypezoidea</taxon>
        <taxon>Phoridae</taxon>
        <taxon>Megaseliini</taxon>
        <taxon>Megaselia</taxon>
    </lineage>
</organism>
<accession>T1GJK4</accession>
<dbReference type="EMBL" id="CAQQ02183153">
    <property type="status" value="NOT_ANNOTATED_CDS"/>
    <property type="molecule type" value="Genomic_DNA"/>
</dbReference>